<evidence type="ECO:0000256" key="7">
    <source>
        <dbReference type="ARBA" id="ARBA00023288"/>
    </source>
</evidence>
<evidence type="ECO:0000259" key="8">
    <source>
        <dbReference type="PROSITE" id="PS50213"/>
    </source>
</evidence>
<reference evidence="9" key="2">
    <citation type="journal article" date="2024" name="Plant">
        <title>Genomic evolution and insights into agronomic trait innovations of Sesamum species.</title>
        <authorList>
            <person name="Miao H."/>
            <person name="Wang L."/>
            <person name="Qu L."/>
            <person name="Liu H."/>
            <person name="Sun Y."/>
            <person name="Le M."/>
            <person name="Wang Q."/>
            <person name="Wei S."/>
            <person name="Zheng Y."/>
            <person name="Lin W."/>
            <person name="Duan Y."/>
            <person name="Cao H."/>
            <person name="Xiong S."/>
            <person name="Wang X."/>
            <person name="Wei L."/>
            <person name="Li C."/>
            <person name="Ma Q."/>
            <person name="Ju M."/>
            <person name="Zhao R."/>
            <person name="Li G."/>
            <person name="Mu C."/>
            <person name="Tian Q."/>
            <person name="Mei H."/>
            <person name="Zhang T."/>
            <person name="Gao T."/>
            <person name="Zhang H."/>
        </authorList>
    </citation>
    <scope>NUCLEOTIDE SEQUENCE</scope>
    <source>
        <strain evidence="9">KEN1</strain>
    </source>
</reference>
<feature type="domain" description="FAS1" evidence="8">
    <location>
        <begin position="13"/>
        <end position="139"/>
    </location>
</feature>
<evidence type="ECO:0000256" key="5">
    <source>
        <dbReference type="ARBA" id="ARBA00022729"/>
    </source>
</evidence>
<organism evidence="9">
    <name type="scientific">Sesamum latifolium</name>
    <dbReference type="NCBI Taxonomy" id="2727402"/>
    <lineage>
        <taxon>Eukaryota</taxon>
        <taxon>Viridiplantae</taxon>
        <taxon>Streptophyta</taxon>
        <taxon>Embryophyta</taxon>
        <taxon>Tracheophyta</taxon>
        <taxon>Spermatophyta</taxon>
        <taxon>Magnoliopsida</taxon>
        <taxon>eudicotyledons</taxon>
        <taxon>Gunneridae</taxon>
        <taxon>Pentapetalae</taxon>
        <taxon>asterids</taxon>
        <taxon>lamiids</taxon>
        <taxon>Lamiales</taxon>
        <taxon>Pedaliaceae</taxon>
        <taxon>Sesamum</taxon>
    </lineage>
</organism>
<keyword evidence="6" id="KW-0472">Membrane</keyword>
<dbReference type="InterPro" id="IPR033254">
    <property type="entry name" value="Plant_FLA"/>
</dbReference>
<keyword evidence="7" id="KW-0449">Lipoprotein</keyword>
<sequence length="139" mass="15585">MSLSVSPPSTSDAHNITRIFAKFSEFSTFNHYLTVTQLVPEINRRETITICTVDNVGMADLLSKHLTLGALKNVLSLHVLLDYFDAKKLRDITDGTALAATMFQVTGSAPGSSGFINITDLKIWKIWGRIERWKRKMLN</sequence>
<dbReference type="InterPro" id="IPR036378">
    <property type="entry name" value="FAS1_dom_sf"/>
</dbReference>
<gene>
    <name evidence="9" type="ORF">Slati_0041800</name>
</gene>
<evidence type="ECO:0000256" key="4">
    <source>
        <dbReference type="ARBA" id="ARBA00022622"/>
    </source>
</evidence>
<dbReference type="AlphaFoldDB" id="A0AAW2Y7V0"/>
<dbReference type="GO" id="GO:0098552">
    <property type="term" value="C:side of membrane"/>
    <property type="evidence" value="ECO:0007669"/>
    <property type="project" value="UniProtKB-KW"/>
</dbReference>
<dbReference type="InterPro" id="IPR000782">
    <property type="entry name" value="FAS1_domain"/>
</dbReference>
<accession>A0AAW2Y7V0</accession>
<keyword evidence="5" id="KW-0732">Signal</keyword>
<dbReference type="SUPFAM" id="SSF82153">
    <property type="entry name" value="FAS1 domain"/>
    <property type="match status" value="1"/>
</dbReference>
<proteinExistence type="inferred from homology"/>
<evidence type="ECO:0000256" key="2">
    <source>
        <dbReference type="ARBA" id="ARBA00007843"/>
    </source>
</evidence>
<dbReference type="GO" id="GO:0005886">
    <property type="term" value="C:plasma membrane"/>
    <property type="evidence" value="ECO:0007669"/>
    <property type="project" value="UniProtKB-SubCell"/>
</dbReference>
<evidence type="ECO:0000256" key="1">
    <source>
        <dbReference type="ARBA" id="ARBA00004609"/>
    </source>
</evidence>
<dbReference type="EMBL" id="JACGWN010000001">
    <property type="protein sequence ID" value="KAL0461542.1"/>
    <property type="molecule type" value="Genomic_DNA"/>
</dbReference>
<dbReference type="Gene3D" id="2.30.180.10">
    <property type="entry name" value="FAS1 domain"/>
    <property type="match status" value="1"/>
</dbReference>
<reference evidence="9" key="1">
    <citation type="submission" date="2020-06" db="EMBL/GenBank/DDBJ databases">
        <authorList>
            <person name="Li T."/>
            <person name="Hu X."/>
            <person name="Zhang T."/>
            <person name="Song X."/>
            <person name="Zhang H."/>
            <person name="Dai N."/>
            <person name="Sheng W."/>
            <person name="Hou X."/>
            <person name="Wei L."/>
        </authorList>
    </citation>
    <scope>NUCLEOTIDE SEQUENCE</scope>
    <source>
        <strain evidence="9">KEN1</strain>
        <tissue evidence="9">Leaf</tissue>
    </source>
</reference>
<comment type="subcellular location">
    <subcellularLocation>
        <location evidence="1">Cell membrane</location>
        <topology evidence="1">Lipid-anchor</topology>
        <topology evidence="1">GPI-anchor</topology>
    </subcellularLocation>
</comment>
<dbReference type="PROSITE" id="PS50213">
    <property type="entry name" value="FAS1"/>
    <property type="match status" value="1"/>
</dbReference>
<dbReference type="PANTHER" id="PTHR32382">
    <property type="entry name" value="FASCICLIN-LIKE ARABINOGALACTAN PROTEIN"/>
    <property type="match status" value="1"/>
</dbReference>
<evidence type="ECO:0000313" key="9">
    <source>
        <dbReference type="EMBL" id="KAL0461542.1"/>
    </source>
</evidence>
<evidence type="ECO:0000256" key="3">
    <source>
        <dbReference type="ARBA" id="ARBA00022475"/>
    </source>
</evidence>
<keyword evidence="4" id="KW-0336">GPI-anchor</keyword>
<evidence type="ECO:0000256" key="6">
    <source>
        <dbReference type="ARBA" id="ARBA00023136"/>
    </source>
</evidence>
<comment type="caution">
    <text evidence="9">The sequence shown here is derived from an EMBL/GenBank/DDBJ whole genome shotgun (WGS) entry which is preliminary data.</text>
</comment>
<name>A0AAW2Y7V0_9LAMI</name>
<keyword evidence="4" id="KW-0325">Glycoprotein</keyword>
<keyword evidence="3" id="KW-1003">Cell membrane</keyword>
<dbReference type="PANTHER" id="PTHR32382:SF4">
    <property type="entry name" value="FASCICLIN-LIKE ARABINOGALACTAN PROTEIN 1"/>
    <property type="match status" value="1"/>
</dbReference>
<comment type="similarity">
    <text evidence="2">Belongs to the fasciclin-like AGP family.</text>
</comment>
<protein>
    <submittedName>
        <fullName evidence="9">Fasciclin-like arabinogalactan protein 1</fullName>
    </submittedName>
</protein>
<dbReference type="Pfam" id="PF02469">
    <property type="entry name" value="Fasciclin"/>
    <property type="match status" value="1"/>
</dbReference>